<dbReference type="InterPro" id="IPR012340">
    <property type="entry name" value="NA-bd_OB-fold"/>
</dbReference>
<evidence type="ECO:0000259" key="2">
    <source>
        <dbReference type="Pfam" id="PF09103"/>
    </source>
</evidence>
<feature type="domain" description="Breast cancer type 2 susceptibility protein helical" evidence="3">
    <location>
        <begin position="14"/>
        <end position="65"/>
    </location>
</feature>
<dbReference type="GO" id="GO:0000724">
    <property type="term" value="P:double-strand break repair via homologous recombination"/>
    <property type="evidence" value="ECO:0007669"/>
    <property type="project" value="InterPro"/>
</dbReference>
<evidence type="ECO:0000259" key="3">
    <source>
        <dbReference type="Pfam" id="PF09169"/>
    </source>
</evidence>
<dbReference type="InterPro" id="IPR015525">
    <property type="entry name" value="BRCA2"/>
</dbReference>
<protein>
    <recommendedName>
        <fullName evidence="6">BRCA2 OB1 domain-containing protein</fullName>
    </recommendedName>
</protein>
<evidence type="ECO:0000256" key="1">
    <source>
        <dbReference type="SAM" id="Coils"/>
    </source>
</evidence>
<keyword evidence="5" id="KW-1185">Reference proteome</keyword>
<dbReference type="InParanoid" id="A0A165F2M3"/>
<dbReference type="STRING" id="1353952.A0A165F2M3"/>
<dbReference type="Proteomes" id="UP000076842">
    <property type="component" value="Unassembled WGS sequence"/>
</dbReference>
<gene>
    <name evidence="4" type="ORF">CALCODRAFT_436314</name>
</gene>
<feature type="coiled-coil region" evidence="1">
    <location>
        <begin position="252"/>
        <end position="279"/>
    </location>
</feature>
<dbReference type="InterPro" id="IPR036315">
    <property type="entry name" value="BRCA2_hlx_sf"/>
</dbReference>
<dbReference type="InterPro" id="IPR015252">
    <property type="entry name" value="BRCA2_hlx"/>
</dbReference>
<evidence type="ECO:0000313" key="5">
    <source>
        <dbReference type="Proteomes" id="UP000076842"/>
    </source>
</evidence>
<dbReference type="Gene3D" id="2.40.50.140">
    <property type="entry name" value="Nucleic acid-binding proteins"/>
    <property type="match status" value="3"/>
</dbReference>
<dbReference type="OrthoDB" id="21095at2759"/>
<organism evidence="4 5">
    <name type="scientific">Calocera cornea HHB12733</name>
    <dbReference type="NCBI Taxonomy" id="1353952"/>
    <lineage>
        <taxon>Eukaryota</taxon>
        <taxon>Fungi</taxon>
        <taxon>Dikarya</taxon>
        <taxon>Basidiomycota</taxon>
        <taxon>Agaricomycotina</taxon>
        <taxon>Dacrymycetes</taxon>
        <taxon>Dacrymycetales</taxon>
        <taxon>Dacrymycetaceae</taxon>
        <taxon>Calocera</taxon>
    </lineage>
</organism>
<dbReference type="EMBL" id="KV423984">
    <property type="protein sequence ID" value="KZT56058.1"/>
    <property type="molecule type" value="Genomic_DNA"/>
</dbReference>
<feature type="domain" description="BRCA2 OB1" evidence="2">
    <location>
        <begin position="69"/>
        <end position="188"/>
    </location>
</feature>
<dbReference type="Pfam" id="PF09169">
    <property type="entry name" value="BRCA-2_helical"/>
    <property type="match status" value="1"/>
</dbReference>
<dbReference type="InterPro" id="IPR015187">
    <property type="entry name" value="BRCA2_OB_1"/>
</dbReference>
<reference evidence="4 5" key="1">
    <citation type="journal article" date="2016" name="Mol. Biol. Evol.">
        <title>Comparative Genomics of Early-Diverging Mushroom-Forming Fungi Provides Insights into the Origins of Lignocellulose Decay Capabilities.</title>
        <authorList>
            <person name="Nagy L.G."/>
            <person name="Riley R."/>
            <person name="Tritt A."/>
            <person name="Adam C."/>
            <person name="Daum C."/>
            <person name="Floudas D."/>
            <person name="Sun H."/>
            <person name="Yadav J.S."/>
            <person name="Pangilinan J."/>
            <person name="Larsson K.H."/>
            <person name="Matsuura K."/>
            <person name="Barry K."/>
            <person name="Labutti K."/>
            <person name="Kuo R."/>
            <person name="Ohm R.A."/>
            <person name="Bhattacharya S.S."/>
            <person name="Shirouzu T."/>
            <person name="Yoshinaga Y."/>
            <person name="Martin F.M."/>
            <person name="Grigoriev I.V."/>
            <person name="Hibbett D.S."/>
        </authorList>
    </citation>
    <scope>NUCLEOTIDE SEQUENCE [LARGE SCALE GENOMIC DNA]</scope>
    <source>
        <strain evidence="4 5">HHB12733</strain>
    </source>
</reference>
<dbReference type="Pfam" id="PF09103">
    <property type="entry name" value="BRCA-2_OB1"/>
    <property type="match status" value="1"/>
</dbReference>
<evidence type="ECO:0008006" key="6">
    <source>
        <dbReference type="Google" id="ProtNLM"/>
    </source>
</evidence>
<evidence type="ECO:0000313" key="4">
    <source>
        <dbReference type="EMBL" id="KZT56058.1"/>
    </source>
</evidence>
<proteinExistence type="predicted"/>
<keyword evidence="1" id="KW-0175">Coiled coil</keyword>
<name>A0A165F2M3_9BASI</name>
<sequence>MEAHAELIHRGCELATPAWVDNHWSLILWKLAGLVRAYPQELQTRWCWSHVVEQLLYRYEREINRGQRPALKKILEQDCGSTRAMVLTVCEINYSTRPKADDPDTMEEHPDFVLTDGWYKIRASADDCLGRATKLAKIRVGTKIAMSGIRLDAAKEGQEVLKAFEDTQLKLTGNSTCIARWYTKLGFAPTPFVPTIASLSPDGGKVPMLHITVTKMFPIGYIDAFEEGKDRPIPRCQKEEDAAMDEWMKMWEREQANECKEFEDRLHHLEALAERLDTACGYKRVSRDLLPHWVDDVLDEFEDAPDVKSLIKLRNREELSCLATAAHAKLDRERQNAQKTIEVAMESRVPPRQVRSFQVACIEDVRTWRRTPMRTGQLTVWDIAGMGDDKVQPGRNYLVTNVMPTQKGSWRKPDVESEIFLQTTRGSSWMPVP</sequence>
<dbReference type="PANTHER" id="PTHR11289:SF0">
    <property type="entry name" value="BREAST CANCER TYPE 2 SUSCEPTIBILITY PROTEIN"/>
    <property type="match status" value="1"/>
</dbReference>
<dbReference type="PANTHER" id="PTHR11289">
    <property type="entry name" value="BREAST CANCER TYPE 2 SUSCEPTIBILITY PROTEIN BRCA2"/>
    <property type="match status" value="1"/>
</dbReference>
<dbReference type="SUPFAM" id="SSF50249">
    <property type="entry name" value="Nucleic acid-binding proteins"/>
    <property type="match status" value="2"/>
</dbReference>
<accession>A0A165F2M3</accession>
<dbReference type="AlphaFoldDB" id="A0A165F2M3"/>
<dbReference type="GO" id="GO:0006355">
    <property type="term" value="P:regulation of DNA-templated transcription"/>
    <property type="evidence" value="ECO:0007669"/>
    <property type="project" value="TreeGrafter"/>
</dbReference>
<dbReference type="SUPFAM" id="SSF81872">
    <property type="entry name" value="BRCA2 helical domain"/>
    <property type="match status" value="1"/>
</dbReference>